<accession>A0AAD1TIX1</accession>
<sequence length="93" mass="9946">MTPTGPMGASLAQSLSGALCNRLDKTLREEIKKTVPPRRCKALWGCISKVLEPVTGQLSSTIAAKLTAVEGILKENITKMVKSKVNCECSTNV</sequence>
<gene>
    <name evidence="1" type="ORF">PECUL_23A005628</name>
</gene>
<dbReference type="AlphaFoldDB" id="A0AAD1TIX1"/>
<reference evidence="1" key="1">
    <citation type="submission" date="2022-03" db="EMBL/GenBank/DDBJ databases">
        <authorList>
            <person name="Alioto T."/>
            <person name="Alioto T."/>
            <person name="Gomez Garrido J."/>
        </authorList>
    </citation>
    <scope>NUCLEOTIDE SEQUENCE</scope>
</reference>
<evidence type="ECO:0000313" key="2">
    <source>
        <dbReference type="Proteomes" id="UP001295444"/>
    </source>
</evidence>
<proteinExistence type="predicted"/>
<organism evidence="1 2">
    <name type="scientific">Pelobates cultripes</name>
    <name type="common">Western spadefoot toad</name>
    <dbReference type="NCBI Taxonomy" id="61616"/>
    <lineage>
        <taxon>Eukaryota</taxon>
        <taxon>Metazoa</taxon>
        <taxon>Chordata</taxon>
        <taxon>Craniata</taxon>
        <taxon>Vertebrata</taxon>
        <taxon>Euteleostomi</taxon>
        <taxon>Amphibia</taxon>
        <taxon>Batrachia</taxon>
        <taxon>Anura</taxon>
        <taxon>Pelobatoidea</taxon>
        <taxon>Pelobatidae</taxon>
        <taxon>Pelobates</taxon>
    </lineage>
</organism>
<evidence type="ECO:0000313" key="1">
    <source>
        <dbReference type="EMBL" id="CAH2324904.1"/>
    </source>
</evidence>
<keyword evidence="2" id="KW-1185">Reference proteome</keyword>
<name>A0AAD1TIX1_PELCU</name>
<protein>
    <submittedName>
        <fullName evidence="1">Enhancer of mRNA-decapping 4 isoform X2</fullName>
    </submittedName>
</protein>
<dbReference type="EMBL" id="OW240923">
    <property type="protein sequence ID" value="CAH2324904.1"/>
    <property type="molecule type" value="Genomic_DNA"/>
</dbReference>
<dbReference type="Proteomes" id="UP001295444">
    <property type="component" value="Chromosome 12"/>
</dbReference>